<dbReference type="Proteomes" id="UP001589688">
    <property type="component" value="Unassembled WGS sequence"/>
</dbReference>
<evidence type="ECO:0000256" key="1">
    <source>
        <dbReference type="SAM" id="MobiDB-lite"/>
    </source>
</evidence>
<proteinExistence type="predicted"/>
<keyword evidence="2" id="KW-0732">Signal</keyword>
<dbReference type="EMBL" id="JBHLZF010000002">
    <property type="protein sequence ID" value="MFB9897702.1"/>
    <property type="molecule type" value="Genomic_DNA"/>
</dbReference>
<feature type="compositionally biased region" description="Low complexity" evidence="1">
    <location>
        <begin position="352"/>
        <end position="364"/>
    </location>
</feature>
<reference evidence="3 4" key="1">
    <citation type="submission" date="2024-09" db="EMBL/GenBank/DDBJ databases">
        <authorList>
            <person name="Sun Q."/>
            <person name="Mori K."/>
        </authorList>
    </citation>
    <scope>NUCLEOTIDE SEQUENCE [LARGE SCALE GENOMIC DNA]</scope>
    <source>
        <strain evidence="3 4">ATCC 51272</strain>
    </source>
</reference>
<accession>A0ABV5ZK15</accession>
<dbReference type="RefSeq" id="WP_027951618.1">
    <property type="nucleotide sequence ID" value="NZ_JADU01000001.1"/>
</dbReference>
<feature type="chain" id="PRO_5047459422" description="Lipoprotein" evidence="2">
    <location>
        <begin position="22"/>
        <end position="534"/>
    </location>
</feature>
<sequence length="534" mass="59600">MKTTKAFFLAALATATLLLGACSGSDLPQNGKDNKDNNPSENQLTEFVANSPDKNTTRTSMDYASGAFYWEKGDRIWVKDDDGVWQQSTNAVDLDRQASFRFKVPGKFTASPVYTVYYSGKNGDKNQVSIPATQKATVPNNTTDFGIQGDCGMAPATRKGSYFDFHLDHKASYLVFQVYTIGPKLRSSYLTKVKVTSDNNITGNYTLDPATNKLSGSGAGSEITLNVKGTGKYADGFPVNAGGADIKVNGAYMVIAPGQHTLQVDYTVKDPLTNTEKTIRKNLAAFDYQENYYYDITAQIELPNFQYNNEYYKWDAKENFWYGHEWYSNSNWQSGSIFPGANQESDDGIPENDANSKATTSASNSCTICPTANELLWYIRKGDPRYDATQEWIAFGGHYRGGIWFKKKAVICKEQGITPQQMRDHYMNGDRPVDIRTITSSAGISLSRNIYGTTRPSRAEIDKYFFVPFRGYYSIYTSFPLGVELSGIESIGRYWSCDRSHISGGGAWALYIHSYEAMLVNSDITYGLYVQQFE</sequence>
<gene>
    <name evidence="3" type="ORF">ACFFK8_07820</name>
</gene>
<protein>
    <recommendedName>
        <fullName evidence="5">Lipoprotein</fullName>
    </recommendedName>
</protein>
<keyword evidence="4" id="KW-1185">Reference proteome</keyword>
<comment type="caution">
    <text evidence="3">The sequence shown here is derived from an EMBL/GenBank/DDBJ whole genome shotgun (WGS) entry which is preliminary data.</text>
</comment>
<feature type="signal peptide" evidence="2">
    <location>
        <begin position="1"/>
        <end position="21"/>
    </location>
</feature>
<feature type="region of interest" description="Disordered" evidence="1">
    <location>
        <begin position="338"/>
        <end position="364"/>
    </location>
</feature>
<dbReference type="PROSITE" id="PS51257">
    <property type="entry name" value="PROKAR_LIPOPROTEIN"/>
    <property type="match status" value="1"/>
</dbReference>
<name>A0ABV5ZK15_9BACT</name>
<evidence type="ECO:0000313" key="3">
    <source>
        <dbReference type="EMBL" id="MFB9897702.1"/>
    </source>
</evidence>
<evidence type="ECO:0000256" key="2">
    <source>
        <dbReference type="SAM" id="SignalP"/>
    </source>
</evidence>
<evidence type="ECO:0008006" key="5">
    <source>
        <dbReference type="Google" id="ProtNLM"/>
    </source>
</evidence>
<organism evidence="3 4">
    <name type="scientific">Hallella seregens ATCC 51272</name>
    <dbReference type="NCBI Taxonomy" id="1336250"/>
    <lineage>
        <taxon>Bacteria</taxon>
        <taxon>Pseudomonadati</taxon>
        <taxon>Bacteroidota</taxon>
        <taxon>Bacteroidia</taxon>
        <taxon>Bacteroidales</taxon>
        <taxon>Prevotellaceae</taxon>
        <taxon>Hallella</taxon>
    </lineage>
</organism>
<evidence type="ECO:0000313" key="4">
    <source>
        <dbReference type="Proteomes" id="UP001589688"/>
    </source>
</evidence>